<gene>
    <name evidence="2" type="ordered locus">Galf_2078</name>
</gene>
<dbReference type="InterPro" id="IPR025991">
    <property type="entry name" value="Chemoreceptor_zinc-bind_dom"/>
</dbReference>
<dbReference type="Pfam" id="PF13682">
    <property type="entry name" value="CZB"/>
    <property type="match status" value="1"/>
</dbReference>
<name>D9SHZ3_GALCS</name>
<evidence type="ECO:0000313" key="2">
    <source>
        <dbReference type="EMBL" id="ADL56083.1"/>
    </source>
</evidence>
<dbReference type="HOGENOM" id="CLU_122422_1_0_4"/>
<keyword evidence="3" id="KW-1185">Reference proteome</keyword>
<dbReference type="EMBL" id="CP002159">
    <property type="protein sequence ID" value="ADL56083.1"/>
    <property type="molecule type" value="Genomic_DNA"/>
</dbReference>
<sequence length="135" mass="14633">MSDVAGLDCRCKRGLRDRLNIVAAAEAHVVWKNRLGSHVHGVSHEPLGAALLGQDGVCQLGGLINGAAFAIFRDMEAFWQLNEAHQKFHQLASVVIEKLNGGDVSGAKTLYENEYSLACHEVIQSLSAINRQLQG</sequence>
<evidence type="ECO:0000313" key="3">
    <source>
        <dbReference type="Proteomes" id="UP000001235"/>
    </source>
</evidence>
<protein>
    <recommendedName>
        <fullName evidence="1">Chemoreceptor zinc-binding domain-containing protein</fullName>
    </recommendedName>
</protein>
<dbReference type="STRING" id="395494.Galf_2078"/>
<reference evidence="2 3" key="1">
    <citation type="submission" date="2010-08" db="EMBL/GenBank/DDBJ databases">
        <title>Complete sequence of Gallionella capsiferriformans ES-2.</title>
        <authorList>
            <consortium name="US DOE Joint Genome Institute"/>
            <person name="Lucas S."/>
            <person name="Copeland A."/>
            <person name="Lapidus A."/>
            <person name="Cheng J.-F."/>
            <person name="Bruce D."/>
            <person name="Goodwin L."/>
            <person name="Pitluck S."/>
            <person name="Chertkov O."/>
            <person name="Davenport K.W."/>
            <person name="Detter J.C."/>
            <person name="Han C."/>
            <person name="Tapia R."/>
            <person name="Land M."/>
            <person name="Hauser L."/>
            <person name="Chang Y.-J."/>
            <person name="Jeffries C."/>
            <person name="Kyrpides N."/>
            <person name="Ivanova N."/>
            <person name="Mikhailova N."/>
            <person name="Shelobolina E.S."/>
            <person name="Picardal F."/>
            <person name="Roden E."/>
            <person name="Emerson D."/>
            <person name="Woyke T."/>
        </authorList>
    </citation>
    <scope>NUCLEOTIDE SEQUENCE [LARGE SCALE GENOMIC DNA]</scope>
    <source>
        <strain evidence="2 3">ES-2</strain>
    </source>
</reference>
<evidence type="ECO:0000259" key="1">
    <source>
        <dbReference type="Pfam" id="PF13682"/>
    </source>
</evidence>
<organism evidence="2 3">
    <name type="scientific">Gallionella capsiferriformans (strain ES-2)</name>
    <name type="common">Gallionella ferruginea capsiferriformans (strain ES-2)</name>
    <dbReference type="NCBI Taxonomy" id="395494"/>
    <lineage>
        <taxon>Bacteria</taxon>
        <taxon>Pseudomonadati</taxon>
        <taxon>Pseudomonadota</taxon>
        <taxon>Betaproteobacteria</taxon>
        <taxon>Nitrosomonadales</taxon>
        <taxon>Gallionellaceae</taxon>
        <taxon>Gallionella</taxon>
    </lineage>
</organism>
<dbReference type="KEGG" id="gca:Galf_2078"/>
<proteinExistence type="predicted"/>
<accession>D9SHZ3</accession>
<feature type="domain" description="Chemoreceptor zinc-binding" evidence="1">
    <location>
        <begin position="28"/>
        <end position="95"/>
    </location>
</feature>
<dbReference type="AlphaFoldDB" id="D9SHZ3"/>
<dbReference type="Proteomes" id="UP000001235">
    <property type="component" value="Chromosome"/>
</dbReference>
<dbReference type="Gene3D" id="1.20.120.30">
    <property type="entry name" value="Aspartate receptor, ligand-binding domain"/>
    <property type="match status" value="1"/>
</dbReference>
<dbReference type="eggNOG" id="COG0840">
    <property type="taxonomic scope" value="Bacteria"/>
</dbReference>